<evidence type="ECO:0000259" key="2">
    <source>
        <dbReference type="PROSITE" id="PS50158"/>
    </source>
</evidence>
<dbReference type="Proteomes" id="UP001058974">
    <property type="component" value="Chromosome 1"/>
</dbReference>
<dbReference type="GO" id="GO:0003676">
    <property type="term" value="F:nucleic acid binding"/>
    <property type="evidence" value="ECO:0007669"/>
    <property type="project" value="InterPro"/>
</dbReference>
<evidence type="ECO:0000256" key="1">
    <source>
        <dbReference type="PROSITE-ProRule" id="PRU00047"/>
    </source>
</evidence>
<dbReference type="AlphaFoldDB" id="A0A9D5BFU2"/>
<dbReference type="Gramene" id="Psat01G0174900-T1">
    <property type="protein sequence ID" value="KAI5442841.1"/>
    <property type="gene ID" value="KIW84_011749"/>
</dbReference>
<dbReference type="PROSITE" id="PS50158">
    <property type="entry name" value="ZF_CCHC"/>
    <property type="match status" value="1"/>
</dbReference>
<accession>A0A9D5BFU2</accession>
<dbReference type="EMBL" id="JAMSHJ010000001">
    <property type="protein sequence ID" value="KAI5442841.1"/>
    <property type="molecule type" value="Genomic_DNA"/>
</dbReference>
<dbReference type="InterPro" id="IPR001878">
    <property type="entry name" value="Znf_CCHC"/>
</dbReference>
<keyword evidence="1" id="KW-0862">Zinc</keyword>
<sequence>MQREETRFIANKERDSKVKIAFEFYSGEDRKIGKEYHSRLKCDYCGKIGHVKEKCFEADERKEYPEATTLEHVMHGVHAKSHANADENMSGKLEYCFNWILDSGVSHHMSPLTTKPRRGRSDHVTRMKGFMCSQSNISKASWMQLRMTWKPYWTSEWNIPQIKSFSIFHI</sequence>
<keyword evidence="4" id="KW-1185">Reference proteome</keyword>
<dbReference type="GO" id="GO:0008270">
    <property type="term" value="F:zinc ion binding"/>
    <property type="evidence" value="ECO:0007669"/>
    <property type="project" value="UniProtKB-KW"/>
</dbReference>
<organism evidence="3 4">
    <name type="scientific">Pisum sativum</name>
    <name type="common">Garden pea</name>
    <name type="synonym">Lathyrus oleraceus</name>
    <dbReference type="NCBI Taxonomy" id="3888"/>
    <lineage>
        <taxon>Eukaryota</taxon>
        <taxon>Viridiplantae</taxon>
        <taxon>Streptophyta</taxon>
        <taxon>Embryophyta</taxon>
        <taxon>Tracheophyta</taxon>
        <taxon>Spermatophyta</taxon>
        <taxon>Magnoliopsida</taxon>
        <taxon>eudicotyledons</taxon>
        <taxon>Gunneridae</taxon>
        <taxon>Pentapetalae</taxon>
        <taxon>rosids</taxon>
        <taxon>fabids</taxon>
        <taxon>Fabales</taxon>
        <taxon>Fabaceae</taxon>
        <taxon>Papilionoideae</taxon>
        <taxon>50 kb inversion clade</taxon>
        <taxon>NPAAA clade</taxon>
        <taxon>Hologalegina</taxon>
        <taxon>IRL clade</taxon>
        <taxon>Fabeae</taxon>
        <taxon>Lathyrus</taxon>
    </lineage>
</organism>
<comment type="caution">
    <text evidence="3">The sequence shown here is derived from an EMBL/GenBank/DDBJ whole genome shotgun (WGS) entry which is preliminary data.</text>
</comment>
<keyword evidence="1" id="KW-0479">Metal-binding</keyword>
<evidence type="ECO:0000313" key="3">
    <source>
        <dbReference type="EMBL" id="KAI5442841.1"/>
    </source>
</evidence>
<name>A0A9D5BFU2_PEA</name>
<protein>
    <recommendedName>
        <fullName evidence="2">CCHC-type domain-containing protein</fullName>
    </recommendedName>
</protein>
<keyword evidence="1" id="KW-0863">Zinc-finger</keyword>
<gene>
    <name evidence="3" type="ORF">KIW84_011749</name>
</gene>
<evidence type="ECO:0000313" key="4">
    <source>
        <dbReference type="Proteomes" id="UP001058974"/>
    </source>
</evidence>
<reference evidence="3 4" key="1">
    <citation type="journal article" date="2022" name="Nat. Genet.">
        <title>Improved pea reference genome and pan-genome highlight genomic features and evolutionary characteristics.</title>
        <authorList>
            <person name="Yang T."/>
            <person name="Liu R."/>
            <person name="Luo Y."/>
            <person name="Hu S."/>
            <person name="Wang D."/>
            <person name="Wang C."/>
            <person name="Pandey M.K."/>
            <person name="Ge S."/>
            <person name="Xu Q."/>
            <person name="Li N."/>
            <person name="Li G."/>
            <person name="Huang Y."/>
            <person name="Saxena R.K."/>
            <person name="Ji Y."/>
            <person name="Li M."/>
            <person name="Yan X."/>
            <person name="He Y."/>
            <person name="Liu Y."/>
            <person name="Wang X."/>
            <person name="Xiang C."/>
            <person name="Varshney R.K."/>
            <person name="Ding H."/>
            <person name="Gao S."/>
            <person name="Zong X."/>
        </authorList>
    </citation>
    <scope>NUCLEOTIDE SEQUENCE [LARGE SCALE GENOMIC DNA]</scope>
    <source>
        <strain evidence="3 4">cv. Zhongwan 6</strain>
    </source>
</reference>
<proteinExistence type="predicted"/>
<feature type="domain" description="CCHC-type" evidence="2">
    <location>
        <begin position="41"/>
        <end position="55"/>
    </location>
</feature>